<dbReference type="PANTHER" id="PTHR45436:SF1">
    <property type="entry name" value="SENSOR PROTEIN QSEC"/>
    <property type="match status" value="1"/>
</dbReference>
<evidence type="ECO:0000256" key="1">
    <source>
        <dbReference type="ARBA" id="ARBA00000085"/>
    </source>
</evidence>
<evidence type="ECO:0000313" key="14">
    <source>
        <dbReference type="EMBL" id="MFC6672781.1"/>
    </source>
</evidence>
<evidence type="ECO:0000256" key="4">
    <source>
        <dbReference type="ARBA" id="ARBA00022553"/>
    </source>
</evidence>
<dbReference type="Pfam" id="PF00512">
    <property type="entry name" value="HisKA"/>
    <property type="match status" value="1"/>
</dbReference>
<dbReference type="CDD" id="cd00082">
    <property type="entry name" value="HisKA"/>
    <property type="match status" value="1"/>
</dbReference>
<dbReference type="InterPro" id="IPR003594">
    <property type="entry name" value="HATPase_dom"/>
</dbReference>
<dbReference type="EMBL" id="JBHSWE010000001">
    <property type="protein sequence ID" value="MFC6672781.1"/>
    <property type="molecule type" value="Genomic_DNA"/>
</dbReference>
<dbReference type="InterPro" id="IPR005467">
    <property type="entry name" value="His_kinase_dom"/>
</dbReference>
<evidence type="ECO:0000256" key="2">
    <source>
        <dbReference type="ARBA" id="ARBA00004370"/>
    </source>
</evidence>
<dbReference type="PROSITE" id="PS50109">
    <property type="entry name" value="HIS_KIN"/>
    <property type="match status" value="1"/>
</dbReference>
<protein>
    <recommendedName>
        <fullName evidence="3">histidine kinase</fullName>
        <ecNumber evidence="3">2.7.13.3</ecNumber>
    </recommendedName>
</protein>
<feature type="transmembrane region" description="Helical" evidence="11">
    <location>
        <begin position="165"/>
        <end position="188"/>
    </location>
</feature>
<keyword evidence="9" id="KW-0902">Two-component regulatory system</keyword>
<organism evidence="14 15">
    <name type="scientific">Marinobacterium aestuariivivens</name>
    <dbReference type="NCBI Taxonomy" id="1698799"/>
    <lineage>
        <taxon>Bacteria</taxon>
        <taxon>Pseudomonadati</taxon>
        <taxon>Pseudomonadota</taxon>
        <taxon>Gammaproteobacteria</taxon>
        <taxon>Oceanospirillales</taxon>
        <taxon>Oceanospirillaceae</taxon>
        <taxon>Marinobacterium</taxon>
    </lineage>
</organism>
<dbReference type="Pfam" id="PF02518">
    <property type="entry name" value="HATPase_c"/>
    <property type="match status" value="1"/>
</dbReference>
<dbReference type="InterPro" id="IPR036890">
    <property type="entry name" value="HATPase_C_sf"/>
</dbReference>
<dbReference type="PANTHER" id="PTHR45436">
    <property type="entry name" value="SENSOR HISTIDINE KINASE YKOH"/>
    <property type="match status" value="1"/>
</dbReference>
<dbReference type="RefSeq" id="WP_379911200.1">
    <property type="nucleotide sequence ID" value="NZ_JBHSWE010000001.1"/>
</dbReference>
<dbReference type="InterPro" id="IPR004358">
    <property type="entry name" value="Sig_transdc_His_kin-like_C"/>
</dbReference>
<keyword evidence="8 11" id="KW-1133">Transmembrane helix</keyword>
<evidence type="ECO:0000256" key="8">
    <source>
        <dbReference type="ARBA" id="ARBA00022989"/>
    </source>
</evidence>
<dbReference type="SMART" id="SM00388">
    <property type="entry name" value="HisKA"/>
    <property type="match status" value="1"/>
</dbReference>
<gene>
    <name evidence="14" type="ORF">ACFQDL_23900</name>
</gene>
<feature type="domain" description="HAMP" evidence="13">
    <location>
        <begin position="189"/>
        <end position="240"/>
    </location>
</feature>
<keyword evidence="6 11" id="KW-0812">Transmembrane</keyword>
<comment type="catalytic activity">
    <reaction evidence="1">
        <text>ATP + protein L-histidine = ADP + protein N-phospho-L-histidine.</text>
        <dbReference type="EC" id="2.7.13.3"/>
    </reaction>
</comment>
<dbReference type="InterPro" id="IPR003660">
    <property type="entry name" value="HAMP_dom"/>
</dbReference>
<evidence type="ECO:0000313" key="15">
    <source>
        <dbReference type="Proteomes" id="UP001596422"/>
    </source>
</evidence>
<evidence type="ECO:0000256" key="6">
    <source>
        <dbReference type="ARBA" id="ARBA00022692"/>
    </source>
</evidence>
<name>A0ABW2A5H7_9GAMM</name>
<keyword evidence="15" id="KW-1185">Reference proteome</keyword>
<dbReference type="CDD" id="cd00075">
    <property type="entry name" value="HATPase"/>
    <property type="match status" value="1"/>
</dbReference>
<evidence type="ECO:0000259" key="13">
    <source>
        <dbReference type="PROSITE" id="PS50885"/>
    </source>
</evidence>
<dbReference type="Pfam" id="PF08521">
    <property type="entry name" value="2CSK_N"/>
    <property type="match status" value="1"/>
</dbReference>
<reference evidence="15" key="1">
    <citation type="journal article" date="2019" name="Int. J. Syst. Evol. Microbiol.">
        <title>The Global Catalogue of Microorganisms (GCM) 10K type strain sequencing project: providing services to taxonomists for standard genome sequencing and annotation.</title>
        <authorList>
            <consortium name="The Broad Institute Genomics Platform"/>
            <consortium name="The Broad Institute Genome Sequencing Center for Infectious Disease"/>
            <person name="Wu L."/>
            <person name="Ma J."/>
        </authorList>
    </citation>
    <scope>NUCLEOTIDE SEQUENCE [LARGE SCALE GENOMIC DNA]</scope>
    <source>
        <strain evidence="15">NBRC 111756</strain>
    </source>
</reference>
<evidence type="ECO:0000256" key="9">
    <source>
        <dbReference type="ARBA" id="ARBA00023012"/>
    </source>
</evidence>
<evidence type="ECO:0000256" key="7">
    <source>
        <dbReference type="ARBA" id="ARBA00022777"/>
    </source>
</evidence>
<dbReference type="InterPro" id="IPR003661">
    <property type="entry name" value="HisK_dim/P_dom"/>
</dbReference>
<dbReference type="Gene3D" id="1.10.287.130">
    <property type="match status" value="1"/>
</dbReference>
<dbReference type="PRINTS" id="PR00344">
    <property type="entry name" value="BCTRLSENSOR"/>
</dbReference>
<dbReference type="InterPro" id="IPR050428">
    <property type="entry name" value="TCS_sensor_his_kinase"/>
</dbReference>
<dbReference type="SUPFAM" id="SSF47384">
    <property type="entry name" value="Homodimeric domain of signal transducing histidine kinase"/>
    <property type="match status" value="1"/>
</dbReference>
<evidence type="ECO:0000256" key="10">
    <source>
        <dbReference type="ARBA" id="ARBA00023136"/>
    </source>
</evidence>
<comment type="subcellular location">
    <subcellularLocation>
        <location evidence="2">Membrane</location>
    </subcellularLocation>
</comment>
<keyword evidence="5 14" id="KW-0808">Transferase</keyword>
<dbReference type="InterPro" id="IPR036097">
    <property type="entry name" value="HisK_dim/P_sf"/>
</dbReference>
<comment type="caution">
    <text evidence="14">The sequence shown here is derived from an EMBL/GenBank/DDBJ whole genome shotgun (WGS) entry which is preliminary data.</text>
</comment>
<accession>A0ABW2A5H7</accession>
<dbReference type="InterPro" id="IPR013727">
    <property type="entry name" value="2CSK_N"/>
</dbReference>
<feature type="transmembrane region" description="Helical" evidence="11">
    <location>
        <begin position="20"/>
        <end position="37"/>
    </location>
</feature>
<dbReference type="PROSITE" id="PS50885">
    <property type="entry name" value="HAMP"/>
    <property type="match status" value="1"/>
</dbReference>
<sequence>MSTTEAGYSLRRRLLSRTALLLLVVLLVLSLGAWHYARQAADYSYDRLLSSASLSVMEGLFVRNGRVDLDLPYAALEMMQLAPDDKVFYQVQDPQGQWITGYDDLPQPEGFQPSETPFFYNARYRGEPLRFVIQSKRLTEPAVSGWVRVTLGQTLNARRELMIDILYKALVALMGLMLLALAALWFGINRALDPLSLISRTLQHRSAGDTQPLAKTPIQEVSPLVDAINSYHRRLLDNLEAMKMFIADASHQIRTAQSATQAQLDIASQSKDPATLPRRLDTIRQQHQQLTRLTNQLLAHAMVVHRSDTQSLELIDLEALLKQLLTECVRDHAHRDIEFAYHCDLQPATIPADSVSLREAVRNLLDNAVRYGPDDNHIDLHLTTAENRSLDIIVDDRGPGIPAHLRRQALQRFSRLAAGGSGSGLGLSIVQSVADAHGGALFLENSPLGGLRVRLNLPRGSR</sequence>
<dbReference type="SUPFAM" id="SSF55874">
    <property type="entry name" value="ATPase domain of HSP90 chaperone/DNA topoisomerase II/histidine kinase"/>
    <property type="match status" value="1"/>
</dbReference>
<dbReference type="Gene3D" id="3.30.565.10">
    <property type="entry name" value="Histidine kinase-like ATPase, C-terminal domain"/>
    <property type="match status" value="1"/>
</dbReference>
<feature type="domain" description="Histidine kinase" evidence="12">
    <location>
        <begin position="248"/>
        <end position="461"/>
    </location>
</feature>
<dbReference type="SMART" id="SM00387">
    <property type="entry name" value="HATPase_c"/>
    <property type="match status" value="1"/>
</dbReference>
<dbReference type="Proteomes" id="UP001596422">
    <property type="component" value="Unassembled WGS sequence"/>
</dbReference>
<keyword evidence="7 14" id="KW-0418">Kinase</keyword>
<evidence type="ECO:0000256" key="3">
    <source>
        <dbReference type="ARBA" id="ARBA00012438"/>
    </source>
</evidence>
<dbReference type="EC" id="2.7.13.3" evidence="3"/>
<keyword evidence="10 11" id="KW-0472">Membrane</keyword>
<dbReference type="GO" id="GO:0004673">
    <property type="term" value="F:protein histidine kinase activity"/>
    <property type="evidence" value="ECO:0007669"/>
    <property type="project" value="UniProtKB-EC"/>
</dbReference>
<keyword evidence="4" id="KW-0597">Phosphoprotein</keyword>
<evidence type="ECO:0000259" key="12">
    <source>
        <dbReference type="PROSITE" id="PS50109"/>
    </source>
</evidence>
<proteinExistence type="predicted"/>
<evidence type="ECO:0000256" key="5">
    <source>
        <dbReference type="ARBA" id="ARBA00022679"/>
    </source>
</evidence>
<evidence type="ECO:0000256" key="11">
    <source>
        <dbReference type="SAM" id="Phobius"/>
    </source>
</evidence>